<dbReference type="AlphaFoldDB" id="A0ABD5U5X2"/>
<sequence>MTHPTKSLDPHDRLGVYKTLKEVPSRYRFYHHADAYEGEDTWQEFCEEYEYEQGNHARYEEEVDRAGDYWKNHMDGRERHHALAMPDDVVTWCADLLDGGSERRAYDYWLRVNRFYDWLQWHSEHPHRYNPALMATLTGDAAHRVWRWKARENRNNRAEYHRKKNE</sequence>
<dbReference type="RefSeq" id="WP_379698253.1">
    <property type="nucleotide sequence ID" value="NZ_JBHSXH010000015.1"/>
</dbReference>
<dbReference type="EMBL" id="JBHSXH010000015">
    <property type="protein sequence ID" value="MFC6826519.1"/>
    <property type="molecule type" value="Genomic_DNA"/>
</dbReference>
<protein>
    <submittedName>
        <fullName evidence="1">Uncharacterized protein</fullName>
    </submittedName>
</protein>
<accession>A0ABD5U5X2</accession>
<proteinExistence type="predicted"/>
<organism evidence="1 2">
    <name type="scientific">Halopelagius fulvigenes</name>
    <dbReference type="NCBI Taxonomy" id="1198324"/>
    <lineage>
        <taxon>Archaea</taxon>
        <taxon>Methanobacteriati</taxon>
        <taxon>Methanobacteriota</taxon>
        <taxon>Stenosarchaea group</taxon>
        <taxon>Halobacteria</taxon>
        <taxon>Halobacteriales</taxon>
        <taxon>Haloferacaceae</taxon>
    </lineage>
</organism>
<keyword evidence="2" id="KW-1185">Reference proteome</keyword>
<dbReference type="Proteomes" id="UP001596408">
    <property type="component" value="Unassembled WGS sequence"/>
</dbReference>
<evidence type="ECO:0000313" key="2">
    <source>
        <dbReference type="Proteomes" id="UP001596408"/>
    </source>
</evidence>
<gene>
    <name evidence="1" type="ORF">ACFQEV_16170</name>
</gene>
<evidence type="ECO:0000313" key="1">
    <source>
        <dbReference type="EMBL" id="MFC6826519.1"/>
    </source>
</evidence>
<reference evidence="1 2" key="1">
    <citation type="journal article" date="2019" name="Int. J. Syst. Evol. Microbiol.">
        <title>The Global Catalogue of Microorganisms (GCM) 10K type strain sequencing project: providing services to taxonomists for standard genome sequencing and annotation.</title>
        <authorList>
            <consortium name="The Broad Institute Genomics Platform"/>
            <consortium name="The Broad Institute Genome Sequencing Center for Infectious Disease"/>
            <person name="Wu L."/>
            <person name="Ma J."/>
        </authorList>
    </citation>
    <scope>NUCLEOTIDE SEQUENCE [LARGE SCALE GENOMIC DNA]</scope>
    <source>
        <strain evidence="1 2">YIM 94188</strain>
    </source>
</reference>
<comment type="caution">
    <text evidence="1">The sequence shown here is derived from an EMBL/GenBank/DDBJ whole genome shotgun (WGS) entry which is preliminary data.</text>
</comment>
<name>A0ABD5U5X2_9EURY</name>